<dbReference type="Proteomes" id="UP000610456">
    <property type="component" value="Unassembled WGS sequence"/>
</dbReference>
<keyword evidence="2" id="KW-1133">Transmembrane helix</keyword>
<dbReference type="AlphaFoldDB" id="A0A918SLE5"/>
<accession>A0A918SLE5</accession>
<name>A0A918SLE5_9FLAO</name>
<dbReference type="Pfam" id="PF20503">
    <property type="entry name" value="DUF6730"/>
    <property type="match status" value="1"/>
</dbReference>
<evidence type="ECO:0000256" key="2">
    <source>
        <dbReference type="SAM" id="Phobius"/>
    </source>
</evidence>
<evidence type="ECO:0000313" key="4">
    <source>
        <dbReference type="Proteomes" id="UP000610456"/>
    </source>
</evidence>
<sequence>MAKLEEITELLVSEIQDFDNAVKRLEKVQKAKITIDLSEMKNQFADQRKALESQNSKAEQIYELIEKMIKEAKIYPNWAVVVFIISLILNIILIVALLFDSGVLTYRG</sequence>
<proteinExistence type="predicted"/>
<protein>
    <submittedName>
        <fullName evidence="3">Uncharacterized protein</fullName>
    </submittedName>
</protein>
<organism evidence="3 4">
    <name type="scientific">Salinimicrobium marinum</name>
    <dbReference type="NCBI Taxonomy" id="680283"/>
    <lineage>
        <taxon>Bacteria</taxon>
        <taxon>Pseudomonadati</taxon>
        <taxon>Bacteroidota</taxon>
        <taxon>Flavobacteriia</taxon>
        <taxon>Flavobacteriales</taxon>
        <taxon>Flavobacteriaceae</taxon>
        <taxon>Salinimicrobium</taxon>
    </lineage>
</organism>
<dbReference type="InterPro" id="IPR046617">
    <property type="entry name" value="DUF6730"/>
</dbReference>
<keyword evidence="2" id="KW-0472">Membrane</keyword>
<evidence type="ECO:0000256" key="1">
    <source>
        <dbReference type="SAM" id="Coils"/>
    </source>
</evidence>
<dbReference type="EMBL" id="BMXB01000017">
    <property type="protein sequence ID" value="GHA47509.1"/>
    <property type="molecule type" value="Genomic_DNA"/>
</dbReference>
<feature type="coiled-coil region" evidence="1">
    <location>
        <begin position="37"/>
        <end position="71"/>
    </location>
</feature>
<reference evidence="3" key="1">
    <citation type="journal article" date="2014" name="Int. J. Syst. Evol. Microbiol.">
        <title>Complete genome sequence of Corynebacterium casei LMG S-19264T (=DSM 44701T), isolated from a smear-ripened cheese.</title>
        <authorList>
            <consortium name="US DOE Joint Genome Institute (JGI-PGF)"/>
            <person name="Walter F."/>
            <person name="Albersmeier A."/>
            <person name="Kalinowski J."/>
            <person name="Ruckert C."/>
        </authorList>
    </citation>
    <scope>NUCLEOTIDE SEQUENCE</scope>
    <source>
        <strain evidence="3">KCTC 12719</strain>
    </source>
</reference>
<keyword evidence="1" id="KW-0175">Coiled coil</keyword>
<gene>
    <name evidence="3" type="ORF">GCM10007103_30560</name>
</gene>
<reference evidence="3" key="2">
    <citation type="submission" date="2020-09" db="EMBL/GenBank/DDBJ databases">
        <authorList>
            <person name="Sun Q."/>
            <person name="Kim S."/>
        </authorList>
    </citation>
    <scope>NUCLEOTIDE SEQUENCE</scope>
    <source>
        <strain evidence="3">KCTC 12719</strain>
    </source>
</reference>
<comment type="caution">
    <text evidence="3">The sequence shown here is derived from an EMBL/GenBank/DDBJ whole genome shotgun (WGS) entry which is preliminary data.</text>
</comment>
<feature type="transmembrane region" description="Helical" evidence="2">
    <location>
        <begin position="78"/>
        <end position="99"/>
    </location>
</feature>
<dbReference type="RefSeq" id="WP_189605662.1">
    <property type="nucleotide sequence ID" value="NZ_BMXB01000017.1"/>
</dbReference>
<evidence type="ECO:0000313" key="3">
    <source>
        <dbReference type="EMBL" id="GHA47509.1"/>
    </source>
</evidence>
<keyword evidence="4" id="KW-1185">Reference proteome</keyword>
<keyword evidence="2" id="KW-0812">Transmembrane</keyword>